<dbReference type="AlphaFoldDB" id="A0A9N9EBR0"/>
<evidence type="ECO:0000313" key="1">
    <source>
        <dbReference type="EMBL" id="CAG8667482.1"/>
    </source>
</evidence>
<dbReference type="Proteomes" id="UP000789375">
    <property type="component" value="Unassembled WGS sequence"/>
</dbReference>
<evidence type="ECO:0000313" key="2">
    <source>
        <dbReference type="Proteomes" id="UP000789375"/>
    </source>
</evidence>
<dbReference type="EMBL" id="CAJVPP010005583">
    <property type="protein sequence ID" value="CAG8667482.1"/>
    <property type="molecule type" value="Genomic_DNA"/>
</dbReference>
<name>A0A9N9EBR0_FUNMO</name>
<protein>
    <submittedName>
        <fullName evidence="1">6394_t:CDS:1</fullName>
    </submittedName>
</protein>
<keyword evidence="2" id="KW-1185">Reference proteome</keyword>
<accession>A0A9N9EBR0</accession>
<sequence>MSQQRLQKYKLVPPNNLAPFHRISTELGHPDFYPPKPGQDEDQMTEENVKRGFVDVPFVKNEFFPAHDILSEQLRDPNTLKNLGDFMTDVMRLED</sequence>
<comment type="caution">
    <text evidence="1">The sequence shown here is derived from an EMBL/GenBank/DDBJ whole genome shotgun (WGS) entry which is preliminary data.</text>
</comment>
<gene>
    <name evidence="1" type="ORF">FMOSSE_LOCUS12243</name>
</gene>
<organism evidence="1 2">
    <name type="scientific">Funneliformis mosseae</name>
    <name type="common">Endomycorrhizal fungus</name>
    <name type="synonym">Glomus mosseae</name>
    <dbReference type="NCBI Taxonomy" id="27381"/>
    <lineage>
        <taxon>Eukaryota</taxon>
        <taxon>Fungi</taxon>
        <taxon>Fungi incertae sedis</taxon>
        <taxon>Mucoromycota</taxon>
        <taxon>Glomeromycotina</taxon>
        <taxon>Glomeromycetes</taxon>
        <taxon>Glomerales</taxon>
        <taxon>Glomeraceae</taxon>
        <taxon>Funneliformis</taxon>
    </lineage>
</organism>
<reference evidence="1" key="1">
    <citation type="submission" date="2021-06" db="EMBL/GenBank/DDBJ databases">
        <authorList>
            <person name="Kallberg Y."/>
            <person name="Tangrot J."/>
            <person name="Rosling A."/>
        </authorList>
    </citation>
    <scope>NUCLEOTIDE SEQUENCE</scope>
    <source>
        <strain evidence="1">87-6 pot B 2015</strain>
    </source>
</reference>
<proteinExistence type="predicted"/>